<evidence type="ECO:0000313" key="3">
    <source>
        <dbReference type="Proteomes" id="UP000281118"/>
    </source>
</evidence>
<dbReference type="EMBL" id="RXFT01000002">
    <property type="protein sequence ID" value="RUR66812.1"/>
    <property type="molecule type" value="Genomic_DNA"/>
</dbReference>
<proteinExistence type="predicted"/>
<reference evidence="2 3" key="1">
    <citation type="submission" date="2018-12" db="EMBL/GenBank/DDBJ databases">
        <title>The genome sequences of Variovorax guangxiensis DSM 27352.</title>
        <authorList>
            <person name="Gao J."/>
            <person name="Sun J."/>
        </authorList>
    </citation>
    <scope>NUCLEOTIDE SEQUENCE [LARGE SCALE GENOMIC DNA]</scope>
    <source>
        <strain evidence="2 3">DSM 27352</strain>
    </source>
</reference>
<dbReference type="RefSeq" id="WP_126020969.1">
    <property type="nucleotide sequence ID" value="NZ_RXFT01000002.1"/>
</dbReference>
<accession>A0A3S0ZCZ7</accession>
<sequence length="590" mass="67347">MPDFTVPISLLRKPFENLYLTASGKLQEKIGQIKTASKIRELHKRLWESQRIKTIWHTDRPLSLSSFFYPVSVNYTTSSGNNKTQLASLDDLPDLHNLLFGTAGQGKSILLRYLLGKEIRSGTRVPLLCELRNVGNNTLETHLITRLGALLDINADAELFKFFAVQGKITFLLDGFDEVEPQFISALMSQLEDLSNKYSTCRIVITSRPDSECKHLTNFHSLDVAPLSLDDLRPFYKKVTRGDSAFADKLVAAINASPLQIKQLVVTPLLATLLAISYRAAQKIPLEFSEFYEELFQILLIRHDGSKLGWRRSRKTKLTDREIQQAFEALCFSTRKRQLATIENELLHTLAAASLSATKSSANADDFLYDIRKITCLLVEEGKKTTFVHSSVAEFFAARYIKSRPEDVAKSFYEKLVADRWSYWQQELLFLQQIDTHRATKYFLIPDLHSSLSSILSDISEVGILDVHRYLEGLGVKKSFVERDGTKQPAYYTQRNRPSLTYHQQALDSRAFRLLFQNAATPWNIGFLNDPTSTQRSYLQISRDRGEKFANEFDQHLLTAIKLQINMLQEWRQSIAAEEQLIGFANIDDI</sequence>
<dbReference type="SUPFAM" id="SSF52540">
    <property type="entry name" value="P-loop containing nucleoside triphosphate hydrolases"/>
    <property type="match status" value="1"/>
</dbReference>
<protein>
    <submittedName>
        <fullName evidence="2">NACHT domain-containing protein</fullName>
    </submittedName>
</protein>
<dbReference type="Gene3D" id="3.40.50.300">
    <property type="entry name" value="P-loop containing nucleotide triphosphate hydrolases"/>
    <property type="match status" value="1"/>
</dbReference>
<organism evidence="2 3">
    <name type="scientific">Variovorax guangxiensis</name>
    <dbReference type="NCBI Taxonomy" id="1775474"/>
    <lineage>
        <taxon>Bacteria</taxon>
        <taxon>Pseudomonadati</taxon>
        <taxon>Pseudomonadota</taxon>
        <taxon>Betaproteobacteria</taxon>
        <taxon>Burkholderiales</taxon>
        <taxon>Comamonadaceae</taxon>
        <taxon>Variovorax</taxon>
    </lineage>
</organism>
<dbReference type="PANTHER" id="PTHR46844:SF1">
    <property type="entry name" value="SLR5058 PROTEIN"/>
    <property type="match status" value="1"/>
</dbReference>
<evidence type="ECO:0000313" key="2">
    <source>
        <dbReference type="EMBL" id="RUR66812.1"/>
    </source>
</evidence>
<dbReference type="AlphaFoldDB" id="A0A3S0ZCZ7"/>
<evidence type="ECO:0000259" key="1">
    <source>
        <dbReference type="Pfam" id="PF05729"/>
    </source>
</evidence>
<comment type="caution">
    <text evidence="2">The sequence shown here is derived from an EMBL/GenBank/DDBJ whole genome shotgun (WGS) entry which is preliminary data.</text>
</comment>
<gene>
    <name evidence="2" type="ORF">EJP67_07005</name>
</gene>
<dbReference type="InterPro" id="IPR007111">
    <property type="entry name" value="NACHT_NTPase"/>
</dbReference>
<dbReference type="InterPro" id="IPR027417">
    <property type="entry name" value="P-loop_NTPase"/>
</dbReference>
<dbReference type="OrthoDB" id="6875580at2"/>
<dbReference type="Pfam" id="PF05729">
    <property type="entry name" value="NACHT"/>
    <property type="match status" value="1"/>
</dbReference>
<name>A0A3S0ZCZ7_9BURK</name>
<dbReference type="Proteomes" id="UP000281118">
    <property type="component" value="Unassembled WGS sequence"/>
</dbReference>
<dbReference type="PANTHER" id="PTHR46844">
    <property type="entry name" value="SLR5058 PROTEIN"/>
    <property type="match status" value="1"/>
</dbReference>
<feature type="domain" description="NACHT" evidence="1">
    <location>
        <begin position="99"/>
        <end position="233"/>
    </location>
</feature>